<comment type="similarity">
    <text evidence="2">Belongs to the replication factor A protein 3 family.</text>
</comment>
<dbReference type="SUPFAM" id="SSF50249">
    <property type="entry name" value="Nucleic acid-binding proteins"/>
    <property type="match status" value="1"/>
</dbReference>
<evidence type="ECO:0000256" key="1">
    <source>
        <dbReference type="ARBA" id="ARBA00004123"/>
    </source>
</evidence>
<dbReference type="GO" id="GO:0006298">
    <property type="term" value="P:mismatch repair"/>
    <property type="evidence" value="ECO:0007669"/>
    <property type="project" value="TreeGrafter"/>
</dbReference>
<comment type="subcellular location">
    <subcellularLocation>
        <location evidence="1">Nucleus</location>
    </subcellularLocation>
</comment>
<dbReference type="CDD" id="cd04479">
    <property type="entry name" value="RPA3"/>
    <property type="match status" value="1"/>
</dbReference>
<dbReference type="EMBL" id="JAODAN010000004">
    <property type="protein sequence ID" value="KAK1925038.1"/>
    <property type="molecule type" value="Genomic_DNA"/>
</dbReference>
<dbReference type="InterPro" id="IPR012340">
    <property type="entry name" value="NA-bd_OB-fold"/>
</dbReference>
<evidence type="ECO:0000256" key="2">
    <source>
        <dbReference type="ARBA" id="ARBA00009761"/>
    </source>
</evidence>
<dbReference type="Proteomes" id="UP001182556">
    <property type="component" value="Unassembled WGS sequence"/>
</dbReference>
<dbReference type="GO" id="GO:0035861">
    <property type="term" value="C:site of double-strand break"/>
    <property type="evidence" value="ECO:0007669"/>
    <property type="project" value="TreeGrafter"/>
</dbReference>
<keyword evidence="5" id="KW-1185">Reference proteome</keyword>
<dbReference type="AlphaFoldDB" id="A0AAD9FRV5"/>
<dbReference type="GO" id="GO:0006289">
    <property type="term" value="P:nucleotide-excision repair"/>
    <property type="evidence" value="ECO:0007669"/>
    <property type="project" value="TreeGrafter"/>
</dbReference>
<accession>A0AAD9FRV5</accession>
<dbReference type="GO" id="GO:0006284">
    <property type="term" value="P:base-excision repair"/>
    <property type="evidence" value="ECO:0007669"/>
    <property type="project" value="TreeGrafter"/>
</dbReference>
<dbReference type="GO" id="GO:0003697">
    <property type="term" value="F:single-stranded DNA binding"/>
    <property type="evidence" value="ECO:0007669"/>
    <property type="project" value="TreeGrafter"/>
</dbReference>
<reference evidence="4" key="1">
    <citation type="submission" date="2023-02" db="EMBL/GenBank/DDBJ databases">
        <title>Identification and recombinant expression of a fungal hydrolase from Papiliotrema laurentii that hydrolyzes apple cutin and clears colloidal polyester polyurethane.</title>
        <authorList>
            <consortium name="DOE Joint Genome Institute"/>
            <person name="Roman V.A."/>
            <person name="Bojanowski C."/>
            <person name="Crable B.R."/>
            <person name="Wagner D.N."/>
            <person name="Hung C.S."/>
            <person name="Nadeau L.J."/>
            <person name="Schratz L."/>
            <person name="Haridas S."/>
            <person name="Pangilinan J."/>
            <person name="Lipzen A."/>
            <person name="Na H."/>
            <person name="Yan M."/>
            <person name="Ng V."/>
            <person name="Grigoriev I.V."/>
            <person name="Spatafora J.W."/>
            <person name="Barlow D."/>
            <person name="Biffinger J."/>
            <person name="Kelley-Loughnane N."/>
            <person name="Varaljay V.A."/>
            <person name="Crookes-Goodson W.J."/>
        </authorList>
    </citation>
    <scope>NUCLEOTIDE SEQUENCE</scope>
    <source>
        <strain evidence="4">5307AH</strain>
    </source>
</reference>
<sequence>MSRPGPEPRINSRLLNKYQGQTVRLTAKVVNVNGDTATVEASDGGQIGVHLSREMHLSDTFVEIIGTVKDDLTIKAFLGFNMGNSLDMKAVNAVVELAQSHKGEGVLAA</sequence>
<dbReference type="GO" id="GO:0000724">
    <property type="term" value="P:double-strand break repair via homologous recombination"/>
    <property type="evidence" value="ECO:0007669"/>
    <property type="project" value="TreeGrafter"/>
</dbReference>
<comment type="caution">
    <text evidence="4">The sequence shown here is derived from an EMBL/GenBank/DDBJ whole genome shotgun (WGS) entry which is preliminary data.</text>
</comment>
<evidence type="ECO:0000313" key="4">
    <source>
        <dbReference type="EMBL" id="KAK1925038.1"/>
    </source>
</evidence>
<dbReference type="GO" id="GO:0005662">
    <property type="term" value="C:DNA replication factor A complex"/>
    <property type="evidence" value="ECO:0007669"/>
    <property type="project" value="TreeGrafter"/>
</dbReference>
<dbReference type="PANTHER" id="PTHR15114:SF1">
    <property type="entry name" value="REPLICATION PROTEIN A 14 KDA SUBUNIT"/>
    <property type="match status" value="1"/>
</dbReference>
<proteinExistence type="inferred from homology"/>
<dbReference type="PANTHER" id="PTHR15114">
    <property type="entry name" value="REPLICATION PROTEIN A3"/>
    <property type="match status" value="1"/>
</dbReference>
<name>A0AAD9FRV5_PAPLA</name>
<gene>
    <name evidence="4" type="ORF">DB88DRAFT_487690</name>
</gene>
<dbReference type="InterPro" id="IPR013970">
    <property type="entry name" value="Rfa2"/>
</dbReference>
<dbReference type="GO" id="GO:0003684">
    <property type="term" value="F:damaged DNA binding"/>
    <property type="evidence" value="ECO:0007669"/>
    <property type="project" value="TreeGrafter"/>
</dbReference>
<dbReference type="GO" id="GO:0006260">
    <property type="term" value="P:DNA replication"/>
    <property type="evidence" value="ECO:0007669"/>
    <property type="project" value="InterPro"/>
</dbReference>
<evidence type="ECO:0000256" key="3">
    <source>
        <dbReference type="ARBA" id="ARBA00023242"/>
    </source>
</evidence>
<organism evidence="4 5">
    <name type="scientific">Papiliotrema laurentii</name>
    <name type="common">Cryptococcus laurentii</name>
    <dbReference type="NCBI Taxonomy" id="5418"/>
    <lineage>
        <taxon>Eukaryota</taxon>
        <taxon>Fungi</taxon>
        <taxon>Dikarya</taxon>
        <taxon>Basidiomycota</taxon>
        <taxon>Agaricomycotina</taxon>
        <taxon>Tremellomycetes</taxon>
        <taxon>Tremellales</taxon>
        <taxon>Rhynchogastremaceae</taxon>
        <taxon>Papiliotrema</taxon>
    </lineage>
</organism>
<protein>
    <submittedName>
        <fullName evidence="4">Replication factor A protein 3</fullName>
    </submittedName>
</protein>
<dbReference type="Pfam" id="PF08661">
    <property type="entry name" value="Rep_fac-A_3"/>
    <property type="match status" value="1"/>
</dbReference>
<dbReference type="Gene3D" id="2.40.50.140">
    <property type="entry name" value="Nucleic acid-binding proteins"/>
    <property type="match status" value="1"/>
</dbReference>
<keyword evidence="3" id="KW-0539">Nucleus</keyword>
<evidence type="ECO:0000313" key="5">
    <source>
        <dbReference type="Proteomes" id="UP001182556"/>
    </source>
</evidence>